<sequence length="311" mass="33950">MTEQPGIVAGVTVTGEAPATTSLEDLVVITGFSGAGKSTAMNVFEDDGYFCVDNLPPEMISGLVDVFVHGGSKVRRAAVVSDVRARGLFETLGGELEALARRGIEHRVLFLDADEDTLLGRYKETRRRHPLSPTGSVAQGIAAERAALQSIKERADFVLDTSGIPAAILRRRIADEFLPRQSRSKLAVTLTSFGHKHGLPRDSDIVLDMRFLPNPHWEADLRPLTGFDPQVVEYMSRNGKLDAFYERLAPLLDFLIPEYIAEGKAHLSIAVGCTGGRHRSVAITEALAARLRARDDVEIEVAHRDVGLSTR</sequence>
<dbReference type="EMBL" id="CADCVQ010000069">
    <property type="protein sequence ID" value="CAA9494122.1"/>
    <property type="molecule type" value="Genomic_DNA"/>
</dbReference>
<evidence type="ECO:0000259" key="6">
    <source>
        <dbReference type="Pfam" id="PF22740"/>
    </source>
</evidence>
<dbReference type="InterPro" id="IPR005337">
    <property type="entry name" value="RapZ-like"/>
</dbReference>
<feature type="binding site" evidence="4">
    <location>
        <begin position="82"/>
        <end position="85"/>
    </location>
    <ligand>
        <name>GTP</name>
        <dbReference type="ChEBI" id="CHEBI:37565"/>
    </ligand>
</feature>
<dbReference type="Pfam" id="PF03668">
    <property type="entry name" value="RapZ-like_N"/>
    <property type="match status" value="1"/>
</dbReference>
<proteinExistence type="inferred from homology"/>
<dbReference type="PIRSF" id="PIRSF005052">
    <property type="entry name" value="P-loopkin"/>
    <property type="match status" value="1"/>
</dbReference>
<feature type="binding site" evidence="4">
    <location>
        <begin position="31"/>
        <end position="38"/>
    </location>
    <ligand>
        <name>ATP</name>
        <dbReference type="ChEBI" id="CHEBI:30616"/>
    </ligand>
</feature>
<dbReference type="AlphaFoldDB" id="A0A6J4SB32"/>
<organism evidence="7">
    <name type="scientific">uncultured Solirubrobacteraceae bacterium</name>
    <dbReference type="NCBI Taxonomy" id="1162706"/>
    <lineage>
        <taxon>Bacteria</taxon>
        <taxon>Bacillati</taxon>
        <taxon>Actinomycetota</taxon>
        <taxon>Thermoleophilia</taxon>
        <taxon>Solirubrobacterales</taxon>
        <taxon>Solirubrobacteraceae</taxon>
        <taxon>environmental samples</taxon>
    </lineage>
</organism>
<reference evidence="7" key="1">
    <citation type="submission" date="2020-02" db="EMBL/GenBank/DDBJ databases">
        <authorList>
            <person name="Meier V. D."/>
        </authorList>
    </citation>
    <scope>NUCLEOTIDE SEQUENCE</scope>
    <source>
        <strain evidence="7">AVDCRST_MAG67</strain>
    </source>
</reference>
<dbReference type="PANTHER" id="PTHR30448">
    <property type="entry name" value="RNASE ADAPTER PROTEIN RAPZ"/>
    <property type="match status" value="1"/>
</dbReference>
<dbReference type="Pfam" id="PF22740">
    <property type="entry name" value="PapZ_C"/>
    <property type="match status" value="1"/>
</dbReference>
<feature type="domain" description="RapZ C-terminal" evidence="6">
    <location>
        <begin position="187"/>
        <end position="306"/>
    </location>
</feature>
<evidence type="ECO:0000259" key="5">
    <source>
        <dbReference type="Pfam" id="PF03668"/>
    </source>
</evidence>
<dbReference type="HAMAP" id="MF_00636">
    <property type="entry name" value="RapZ_like"/>
    <property type="match status" value="1"/>
</dbReference>
<gene>
    <name evidence="7" type="ORF">AVDCRST_MAG67-1527</name>
</gene>
<dbReference type="InterPro" id="IPR053931">
    <property type="entry name" value="RapZ_C"/>
</dbReference>
<dbReference type="NCBIfam" id="NF003828">
    <property type="entry name" value="PRK05416.1"/>
    <property type="match status" value="1"/>
</dbReference>
<evidence type="ECO:0000256" key="3">
    <source>
        <dbReference type="ARBA" id="ARBA00023134"/>
    </source>
</evidence>
<dbReference type="GO" id="GO:0005525">
    <property type="term" value="F:GTP binding"/>
    <property type="evidence" value="ECO:0007669"/>
    <property type="project" value="UniProtKB-UniRule"/>
</dbReference>
<evidence type="ECO:0000256" key="2">
    <source>
        <dbReference type="ARBA" id="ARBA00022840"/>
    </source>
</evidence>
<evidence type="ECO:0000313" key="7">
    <source>
        <dbReference type="EMBL" id="CAA9494122.1"/>
    </source>
</evidence>
<dbReference type="InterPro" id="IPR053930">
    <property type="entry name" value="RapZ-like_N"/>
</dbReference>
<dbReference type="PANTHER" id="PTHR30448:SF0">
    <property type="entry name" value="RNASE ADAPTER PROTEIN RAPZ"/>
    <property type="match status" value="1"/>
</dbReference>
<protein>
    <submittedName>
        <fullName evidence="7">RNase adapter protein RapZ</fullName>
    </submittedName>
</protein>
<keyword evidence="3 4" id="KW-0342">GTP-binding</keyword>
<dbReference type="InterPro" id="IPR027417">
    <property type="entry name" value="P-loop_NTPase"/>
</dbReference>
<keyword evidence="2 4" id="KW-0067">ATP-binding</keyword>
<feature type="domain" description="RapZ-like N-terminal" evidence="5">
    <location>
        <begin position="25"/>
        <end position="178"/>
    </location>
</feature>
<dbReference type="SUPFAM" id="SSF52540">
    <property type="entry name" value="P-loop containing nucleoside triphosphate hydrolases"/>
    <property type="match status" value="1"/>
</dbReference>
<evidence type="ECO:0000256" key="4">
    <source>
        <dbReference type="HAMAP-Rule" id="MF_00636"/>
    </source>
</evidence>
<keyword evidence="1 4" id="KW-0547">Nucleotide-binding</keyword>
<evidence type="ECO:0000256" key="1">
    <source>
        <dbReference type="ARBA" id="ARBA00022741"/>
    </source>
</evidence>
<dbReference type="GO" id="GO:0005524">
    <property type="term" value="F:ATP binding"/>
    <property type="evidence" value="ECO:0007669"/>
    <property type="project" value="UniProtKB-UniRule"/>
</dbReference>
<accession>A0A6J4SB32</accession>
<name>A0A6J4SB32_9ACTN</name>